<dbReference type="PANTHER" id="PTHR38454:SF1">
    <property type="entry name" value="INTEGRAL MEMBRANE PROTEIN"/>
    <property type="match status" value="1"/>
</dbReference>
<feature type="transmembrane region" description="Helical" evidence="2">
    <location>
        <begin position="138"/>
        <end position="157"/>
    </location>
</feature>
<feature type="transmembrane region" description="Helical" evidence="2">
    <location>
        <begin position="307"/>
        <end position="326"/>
    </location>
</feature>
<feature type="transmembrane region" description="Helical" evidence="2">
    <location>
        <begin position="371"/>
        <end position="391"/>
    </location>
</feature>
<proteinExistence type="predicted"/>
<sequence>MAWAAVVGFTLVGIGPALVGRAVFAATDLLNGLAPWSTYGYGDGTVGNPWPGDTIDSVTPRLLLLKDTLLSGRILWWNPYVAGGSPLGSLPDSSLFSPMTWPWLLLPDTYAPGGVKLVEVAVASAGMALLLRRLGLSPAARAVGALAFVSSGFMIAWTGWPQTRVAALVPLLLWAVDRVVCERRRRDVLLIAVILASMLLGGFPAIVVYAAYTSIAYGAVRLWRARATARQWLGSLAIGASGAVLGVGLAAWQLVPFAFNAATAISFERRSQTPDMHLDWSALATAFAPGMLGAIDAEFWGGSRNPVERFSFIGATTLVLVVAAFLRRRPDGHAAHPLLFAGVGAAAGTALVYAGVLLGPVQALPGFDTSFVGRLRVILGLLFAIAAAYGFDRLTRSTGAGRPPAAGEAARWTVRWRRPTRTVVARCVVGLTVVVALAVAVHRGLGAAPSEHAQHARDELVLGILLVAVSLVAVVLASTRSRRRSAAVAVLVLPVLMAGQAASVASAWWPRAPVESFYPATATHDYLAENLGQYRFTSTGFTMLPGSNSAYRLRSTTGHAFHTEEWRALLEAADPGAMLTYTFSTMSVPALGSPALDRTATRFAVVEPDGPIPGEQVATGVLRTYRATPAGARAVTAPVPSPVRGARVDLPVGVAPEDGSATARLRLSLLDPSGGVLSATVARVAATGEPTSVWIALPTPAADGPMHLGLESLAGDELVVPVDGEGRWVVTAVLPDDDMVVVHTGDATVYERPTVLPRFRWASRAQVVTDPGRRVDLLAGGRLAPDTVLLGDRADVRPTDPGARASVRVVRDDGDAVELRVTSTGAGYAVVADSWRTGWVAVVDGREVEPVRADHAMWAVPLPAGAHRVELVYAPPGLRAGVVTSTLSAAALLAAVAVLAHRSARSRRPEHVSRADTAGPRPARSSPQASGDAA</sequence>
<keyword evidence="4" id="KW-1185">Reference proteome</keyword>
<evidence type="ECO:0000256" key="2">
    <source>
        <dbReference type="SAM" id="Phobius"/>
    </source>
</evidence>
<keyword evidence="2" id="KW-0472">Membrane</keyword>
<gene>
    <name evidence="3" type="ORF">Cph01nite_13890</name>
</gene>
<protein>
    <recommendedName>
        <fullName evidence="5">YfhO family protein</fullName>
    </recommendedName>
</protein>
<feature type="transmembrane region" description="Helical" evidence="2">
    <location>
        <begin position="338"/>
        <end position="359"/>
    </location>
</feature>
<organism evidence="3 4">
    <name type="scientific">Cellulomonas phragmiteti</name>
    <dbReference type="NCBI Taxonomy" id="478780"/>
    <lineage>
        <taxon>Bacteria</taxon>
        <taxon>Bacillati</taxon>
        <taxon>Actinomycetota</taxon>
        <taxon>Actinomycetes</taxon>
        <taxon>Micrococcales</taxon>
        <taxon>Cellulomonadaceae</taxon>
        <taxon>Cellulomonas</taxon>
    </lineage>
</organism>
<dbReference type="Proteomes" id="UP000614741">
    <property type="component" value="Unassembled WGS sequence"/>
</dbReference>
<evidence type="ECO:0000256" key="1">
    <source>
        <dbReference type="SAM" id="MobiDB-lite"/>
    </source>
</evidence>
<dbReference type="EMBL" id="BONP01000006">
    <property type="protein sequence ID" value="GIG39627.1"/>
    <property type="molecule type" value="Genomic_DNA"/>
</dbReference>
<feature type="transmembrane region" description="Helical" evidence="2">
    <location>
        <begin position="486"/>
        <end position="509"/>
    </location>
</feature>
<evidence type="ECO:0000313" key="4">
    <source>
        <dbReference type="Proteomes" id="UP000614741"/>
    </source>
</evidence>
<keyword evidence="2" id="KW-1133">Transmembrane helix</keyword>
<evidence type="ECO:0000313" key="3">
    <source>
        <dbReference type="EMBL" id="GIG39627.1"/>
    </source>
</evidence>
<feature type="transmembrane region" description="Helical" evidence="2">
    <location>
        <begin position="110"/>
        <end position="131"/>
    </location>
</feature>
<evidence type="ECO:0008006" key="5">
    <source>
        <dbReference type="Google" id="ProtNLM"/>
    </source>
</evidence>
<feature type="transmembrane region" description="Helical" evidence="2">
    <location>
        <begin position="423"/>
        <end position="440"/>
    </location>
</feature>
<comment type="caution">
    <text evidence="3">The sequence shown here is derived from an EMBL/GenBank/DDBJ whole genome shotgun (WGS) entry which is preliminary data.</text>
</comment>
<keyword evidence="2" id="KW-0812">Transmembrane</keyword>
<feature type="transmembrane region" description="Helical" evidence="2">
    <location>
        <begin position="188"/>
        <end position="212"/>
    </location>
</feature>
<name>A0ABQ4DJU5_9CELL</name>
<feature type="transmembrane region" description="Helical" evidence="2">
    <location>
        <begin position="232"/>
        <end position="255"/>
    </location>
</feature>
<dbReference type="Pfam" id="PF09586">
    <property type="entry name" value="YfhO"/>
    <property type="match status" value="1"/>
</dbReference>
<dbReference type="InterPro" id="IPR018580">
    <property type="entry name" value="Uncharacterised_YfhO"/>
</dbReference>
<accession>A0ABQ4DJU5</accession>
<feature type="region of interest" description="Disordered" evidence="1">
    <location>
        <begin position="905"/>
        <end position="934"/>
    </location>
</feature>
<reference evidence="3 4" key="1">
    <citation type="submission" date="2021-01" db="EMBL/GenBank/DDBJ databases">
        <title>Whole genome shotgun sequence of Cellulomonas phragmiteti NBRC 110785.</title>
        <authorList>
            <person name="Komaki H."/>
            <person name="Tamura T."/>
        </authorList>
    </citation>
    <scope>NUCLEOTIDE SEQUENCE [LARGE SCALE GENOMIC DNA]</scope>
    <source>
        <strain evidence="3 4">NBRC 110785</strain>
    </source>
</reference>
<dbReference type="PANTHER" id="PTHR38454">
    <property type="entry name" value="INTEGRAL MEMBRANE PROTEIN-RELATED"/>
    <property type="match status" value="1"/>
</dbReference>
<feature type="compositionally biased region" description="Polar residues" evidence="1">
    <location>
        <begin position="925"/>
        <end position="934"/>
    </location>
</feature>
<feature type="transmembrane region" description="Helical" evidence="2">
    <location>
        <begin position="460"/>
        <end position="479"/>
    </location>
</feature>